<keyword evidence="3" id="KW-0285">Flavoprotein</keyword>
<dbReference type="AlphaFoldDB" id="A0A5Q2FDC6"/>
<dbReference type="RefSeq" id="WP_153571965.1">
    <property type="nucleotide sequence ID" value="NZ_CP045725.1"/>
</dbReference>
<dbReference type="Gene3D" id="3.20.20.70">
    <property type="entry name" value="Aldolase class I"/>
    <property type="match status" value="1"/>
</dbReference>
<gene>
    <name evidence="8" type="ORF">Rai3103_06870</name>
</gene>
<keyword evidence="9" id="KW-1185">Reference proteome</keyword>
<dbReference type="Pfam" id="PF01180">
    <property type="entry name" value="DHO_dh"/>
    <property type="match status" value="1"/>
</dbReference>
<comment type="pathway">
    <text evidence="2">Pyrimidine metabolism; UMP biosynthesis via de novo pathway.</text>
</comment>
<dbReference type="InterPro" id="IPR005720">
    <property type="entry name" value="Dihydroorotate_DH_cat"/>
</dbReference>
<evidence type="ECO:0000256" key="4">
    <source>
        <dbReference type="ARBA" id="ARBA00022643"/>
    </source>
</evidence>
<dbReference type="GO" id="GO:0005737">
    <property type="term" value="C:cytoplasm"/>
    <property type="evidence" value="ECO:0007669"/>
    <property type="project" value="InterPro"/>
</dbReference>
<sequence length="332" mass="35228">MTTEPVLATTYLGLPLSGPVIASAGPLTRHVDTLLALQDAGAAAVVLPSLFEEDVLEEELRLAESMDAGDAFAEFATGPLPTMELPELGAGHHLRLLEEARAALDVPVIASLNATHHGSWERYARMMAEVGADALELNLYTVAADPALSAADVEARQLDVISAVRSSVDIPLAVKVSPFYSSFAHFAAGAAREGADGFVVFNRFYAPDIDLDRLAVTPRLALSTSADLRLSLRWLGILRAQLPTVGLAATGGVHSWEDVAKALLVGADVACTTAAVIQDGPAAITRMLDGLRGWLIDNEYDSVDQLRGSMSAASVPDPSSYERSQYREIVTH</sequence>
<dbReference type="InterPro" id="IPR012135">
    <property type="entry name" value="Dihydroorotate_DH_1_2"/>
</dbReference>
<accession>A0A5Q2FDC6</accession>
<dbReference type="GO" id="GO:0004152">
    <property type="term" value="F:dihydroorotate dehydrogenase activity"/>
    <property type="evidence" value="ECO:0007669"/>
    <property type="project" value="InterPro"/>
</dbReference>
<keyword evidence="4" id="KW-0288">FMN</keyword>
<evidence type="ECO:0000313" key="8">
    <source>
        <dbReference type="EMBL" id="QGF23434.1"/>
    </source>
</evidence>
<keyword evidence="5" id="KW-0665">Pyrimidine biosynthesis</keyword>
<dbReference type="EMBL" id="CP045725">
    <property type="protein sequence ID" value="QGF23434.1"/>
    <property type="molecule type" value="Genomic_DNA"/>
</dbReference>
<protein>
    <submittedName>
        <fullName evidence="8">Dihydroorotate dehydrogenase-like protein</fullName>
    </submittedName>
</protein>
<dbReference type="PANTHER" id="PTHR48109">
    <property type="entry name" value="DIHYDROOROTATE DEHYDROGENASE (QUINONE), MITOCHONDRIAL-RELATED"/>
    <property type="match status" value="1"/>
</dbReference>
<dbReference type="PIRSF" id="PIRSF000164">
    <property type="entry name" value="DHO_oxidase"/>
    <property type="match status" value="1"/>
</dbReference>
<evidence type="ECO:0000259" key="7">
    <source>
        <dbReference type="Pfam" id="PF01180"/>
    </source>
</evidence>
<dbReference type="SUPFAM" id="SSF51395">
    <property type="entry name" value="FMN-linked oxidoreductases"/>
    <property type="match status" value="1"/>
</dbReference>
<evidence type="ECO:0000256" key="5">
    <source>
        <dbReference type="ARBA" id="ARBA00022975"/>
    </source>
</evidence>
<dbReference type="InterPro" id="IPR013785">
    <property type="entry name" value="Aldolase_TIM"/>
</dbReference>
<organism evidence="8 9">
    <name type="scientific">Raineyella fluvialis</name>
    <dbReference type="NCBI Taxonomy" id="2662261"/>
    <lineage>
        <taxon>Bacteria</taxon>
        <taxon>Bacillati</taxon>
        <taxon>Actinomycetota</taxon>
        <taxon>Actinomycetes</taxon>
        <taxon>Propionibacteriales</taxon>
        <taxon>Propionibacteriaceae</taxon>
        <taxon>Raineyella</taxon>
    </lineage>
</organism>
<dbReference type="NCBIfam" id="NF005741">
    <property type="entry name" value="PRK07565.1"/>
    <property type="match status" value="1"/>
</dbReference>
<evidence type="ECO:0000256" key="6">
    <source>
        <dbReference type="ARBA" id="ARBA00023002"/>
    </source>
</evidence>
<keyword evidence="6" id="KW-0560">Oxidoreductase</keyword>
<dbReference type="UniPathway" id="UPA00070"/>
<proteinExistence type="predicted"/>
<feature type="domain" description="Dihydroorotate dehydrogenase catalytic" evidence="7">
    <location>
        <begin position="80"/>
        <end position="292"/>
    </location>
</feature>
<dbReference type="PANTHER" id="PTHR48109:SF3">
    <property type="entry name" value="SLL0744 PROTEIN"/>
    <property type="match status" value="1"/>
</dbReference>
<dbReference type="GO" id="GO:0006207">
    <property type="term" value="P:'de novo' pyrimidine nucleobase biosynthetic process"/>
    <property type="evidence" value="ECO:0007669"/>
    <property type="project" value="TreeGrafter"/>
</dbReference>
<reference evidence="8 9" key="1">
    <citation type="submission" date="2019-10" db="EMBL/GenBank/DDBJ databases">
        <title>Genomic analysis of Raineyella sp. CBA3103.</title>
        <authorList>
            <person name="Roh S.W."/>
        </authorList>
    </citation>
    <scope>NUCLEOTIDE SEQUENCE [LARGE SCALE GENOMIC DNA]</scope>
    <source>
        <strain evidence="8 9">CBA3103</strain>
    </source>
</reference>
<evidence type="ECO:0000313" key="9">
    <source>
        <dbReference type="Proteomes" id="UP000386847"/>
    </source>
</evidence>
<comment type="cofactor">
    <cofactor evidence="1">
        <name>FMN</name>
        <dbReference type="ChEBI" id="CHEBI:58210"/>
    </cofactor>
</comment>
<evidence type="ECO:0000256" key="1">
    <source>
        <dbReference type="ARBA" id="ARBA00001917"/>
    </source>
</evidence>
<dbReference type="GO" id="GO:0044205">
    <property type="term" value="P:'de novo' UMP biosynthetic process"/>
    <property type="evidence" value="ECO:0007669"/>
    <property type="project" value="UniProtKB-UniPathway"/>
</dbReference>
<dbReference type="KEGG" id="rain:Rai3103_06870"/>
<evidence type="ECO:0000256" key="3">
    <source>
        <dbReference type="ARBA" id="ARBA00022630"/>
    </source>
</evidence>
<evidence type="ECO:0000256" key="2">
    <source>
        <dbReference type="ARBA" id="ARBA00004725"/>
    </source>
</evidence>
<name>A0A5Q2FDC6_9ACTN</name>
<dbReference type="InterPro" id="IPR050074">
    <property type="entry name" value="DHO_dehydrogenase"/>
</dbReference>
<dbReference type="Proteomes" id="UP000386847">
    <property type="component" value="Chromosome"/>
</dbReference>